<evidence type="ECO:0000313" key="4">
    <source>
        <dbReference type="Proteomes" id="UP000520814"/>
    </source>
</evidence>
<comment type="caution">
    <text evidence="3">The sequence shown here is derived from an EMBL/GenBank/DDBJ whole genome shotgun (WGS) entry which is preliminary data.</text>
</comment>
<dbReference type="EMBL" id="JACHGW010000003">
    <property type="protein sequence ID" value="MBB6051608.1"/>
    <property type="molecule type" value="Genomic_DNA"/>
</dbReference>
<sequence>MSSPFDETSEDENRKPRSLDEKEVTVLGLWETREAAQADGPIEEVALVLRDGRGRRLSVHIGPFESMAIHNALQKVAPERPLTHDLLRNLIEKLGGRLSRVVIDDLWQGTYYAKLHIEREKAPALEIDCRPSDAIALALRFRAPISVAEHVLVEAAESE</sequence>
<reference evidence="3 4" key="1">
    <citation type="submission" date="2020-08" db="EMBL/GenBank/DDBJ databases">
        <title>Genomic Encyclopedia of Type Strains, Phase IV (KMG-IV): sequencing the most valuable type-strain genomes for metagenomic binning, comparative biology and taxonomic classification.</title>
        <authorList>
            <person name="Goeker M."/>
        </authorList>
    </citation>
    <scope>NUCLEOTIDE SEQUENCE [LARGE SCALE GENOMIC DNA]</scope>
    <source>
        <strain evidence="3 4">DSM 23562</strain>
    </source>
</reference>
<protein>
    <recommendedName>
        <fullName evidence="2">BFN domain-containing protein</fullName>
    </recommendedName>
</protein>
<organism evidence="3 4">
    <name type="scientific">Armatimonas rosea</name>
    <dbReference type="NCBI Taxonomy" id="685828"/>
    <lineage>
        <taxon>Bacteria</taxon>
        <taxon>Bacillati</taxon>
        <taxon>Armatimonadota</taxon>
        <taxon>Armatimonadia</taxon>
        <taxon>Armatimonadales</taxon>
        <taxon>Armatimonadaceae</taxon>
        <taxon>Armatimonas</taxon>
    </lineage>
</organism>
<feature type="region of interest" description="Disordered" evidence="1">
    <location>
        <begin position="1"/>
        <end position="21"/>
    </location>
</feature>
<evidence type="ECO:0000313" key="3">
    <source>
        <dbReference type="EMBL" id="MBB6051608.1"/>
    </source>
</evidence>
<keyword evidence="4" id="KW-1185">Reference proteome</keyword>
<dbReference type="InterPro" id="IPR003729">
    <property type="entry name" value="Bi_nuclease_dom"/>
</dbReference>
<feature type="compositionally biased region" description="Basic and acidic residues" evidence="1">
    <location>
        <begin position="11"/>
        <end position="21"/>
    </location>
</feature>
<dbReference type="AlphaFoldDB" id="A0A7W9SST4"/>
<dbReference type="SUPFAM" id="SSF103256">
    <property type="entry name" value="Hypothetical protein TM0160"/>
    <property type="match status" value="1"/>
</dbReference>
<dbReference type="InterPro" id="IPR036104">
    <property type="entry name" value="BFN_sf"/>
</dbReference>
<accession>A0A7W9SST4</accession>
<dbReference type="Gene3D" id="3.10.690.10">
    <property type="entry name" value="Bifunctional nuclease domain"/>
    <property type="match status" value="1"/>
</dbReference>
<name>A0A7W9SST4_ARMRO</name>
<evidence type="ECO:0000256" key="1">
    <source>
        <dbReference type="SAM" id="MobiDB-lite"/>
    </source>
</evidence>
<dbReference type="PANTHER" id="PTHR15160">
    <property type="entry name" value="VON HIPPEL-LINDAU PROTEIN"/>
    <property type="match status" value="1"/>
</dbReference>
<proteinExistence type="predicted"/>
<evidence type="ECO:0000259" key="2">
    <source>
        <dbReference type="PROSITE" id="PS51658"/>
    </source>
</evidence>
<dbReference type="GO" id="GO:0004518">
    <property type="term" value="F:nuclease activity"/>
    <property type="evidence" value="ECO:0007669"/>
    <property type="project" value="InterPro"/>
</dbReference>
<dbReference type="Pfam" id="PF02577">
    <property type="entry name" value="BFN_dom"/>
    <property type="match status" value="1"/>
</dbReference>
<feature type="domain" description="BFN" evidence="2">
    <location>
        <begin position="21"/>
        <end position="159"/>
    </location>
</feature>
<dbReference type="Proteomes" id="UP000520814">
    <property type="component" value="Unassembled WGS sequence"/>
</dbReference>
<dbReference type="PROSITE" id="PS51658">
    <property type="entry name" value="BFN"/>
    <property type="match status" value="1"/>
</dbReference>
<dbReference type="PANTHER" id="PTHR15160:SF1">
    <property type="entry name" value="VON HIPPEL-LINDAU DISEASE TUMOR SUPPRESSOR"/>
    <property type="match status" value="1"/>
</dbReference>
<dbReference type="RefSeq" id="WP_184198887.1">
    <property type="nucleotide sequence ID" value="NZ_JACHGW010000003.1"/>
</dbReference>
<gene>
    <name evidence="3" type="ORF">HNQ39_003418</name>
</gene>